<organism evidence="2">
    <name type="scientific">hydrothermal vent metagenome</name>
    <dbReference type="NCBI Taxonomy" id="652676"/>
    <lineage>
        <taxon>unclassified sequences</taxon>
        <taxon>metagenomes</taxon>
        <taxon>ecological metagenomes</taxon>
    </lineage>
</organism>
<dbReference type="GO" id="GO:0005737">
    <property type="term" value="C:cytoplasm"/>
    <property type="evidence" value="ECO:0007669"/>
    <property type="project" value="TreeGrafter"/>
</dbReference>
<proteinExistence type="predicted"/>
<dbReference type="SUPFAM" id="SSF52129">
    <property type="entry name" value="Caspase-like"/>
    <property type="match status" value="1"/>
</dbReference>
<gene>
    <name evidence="2" type="ORF">MNB_SV-12-1872</name>
</gene>
<feature type="domain" description="Peptidase C14 caspase" evidence="1">
    <location>
        <begin position="42"/>
        <end position="252"/>
    </location>
</feature>
<dbReference type="GO" id="GO:0004197">
    <property type="term" value="F:cysteine-type endopeptidase activity"/>
    <property type="evidence" value="ECO:0007669"/>
    <property type="project" value="InterPro"/>
</dbReference>
<evidence type="ECO:0000313" key="2">
    <source>
        <dbReference type="EMBL" id="SFV54868.1"/>
    </source>
</evidence>
<dbReference type="GO" id="GO:0006508">
    <property type="term" value="P:proteolysis"/>
    <property type="evidence" value="ECO:0007669"/>
    <property type="project" value="InterPro"/>
</dbReference>
<name>A0A1W1BMT6_9ZZZZ</name>
<dbReference type="InterPro" id="IPR029030">
    <property type="entry name" value="Caspase-like_dom_sf"/>
</dbReference>
<dbReference type="Pfam" id="PF00656">
    <property type="entry name" value="Peptidase_C14"/>
    <property type="match status" value="1"/>
</dbReference>
<reference evidence="2" key="1">
    <citation type="submission" date="2016-10" db="EMBL/GenBank/DDBJ databases">
        <authorList>
            <person name="de Groot N.N."/>
        </authorList>
    </citation>
    <scope>NUCLEOTIDE SEQUENCE</scope>
</reference>
<dbReference type="InterPro" id="IPR018247">
    <property type="entry name" value="EF_Hand_1_Ca_BS"/>
</dbReference>
<dbReference type="Gene3D" id="3.40.50.1460">
    <property type="match status" value="1"/>
</dbReference>
<dbReference type="PROSITE" id="PS51257">
    <property type="entry name" value="PROKAR_LIPOPROTEIN"/>
    <property type="match status" value="1"/>
</dbReference>
<dbReference type="PROSITE" id="PS00018">
    <property type="entry name" value="EF_HAND_1"/>
    <property type="match status" value="1"/>
</dbReference>
<dbReference type="InterPro" id="IPR011600">
    <property type="entry name" value="Pept_C14_caspase"/>
</dbReference>
<dbReference type="AlphaFoldDB" id="A0A1W1BMT6"/>
<dbReference type="PANTHER" id="PTHR48104">
    <property type="entry name" value="METACASPASE-4"/>
    <property type="match status" value="1"/>
</dbReference>
<sequence length="485" mass="55434">MRAIYLILLIFLIGCTTNPSPKKRELSKLQTPYINKNPRSDALVVGVGKYKNRIRPLDGVKKDLTNIKKFLKYLNINNITTLSDNKASLSDVRRAFDNYIRSDKNRKGNIFLFYYSGHGVQVIDENGDEKDKKDEATALWDIDLDDNDFITEGILLDDELYSMLGQIKSKKILIFDKCHSGSSHRGYNPYIKAVEGEYKVLPKFLKQIEKRSQIKKELKDFVIFSATKDDQEAEDSPIGGLFTNSFIDGILYKKADIDKNRKITVAELEKFCGINISNLAVNIRNRYENVLVKGNFDPYFAPKKVRGQNISSIFNLKSPPKSQHKPLLESTLDSLVSYNTLKLSLLGGKTHFKEKDRVRFELTSTKSGYLNIFIAYGDSYRLFMKNQKIEEGKLYAFPNDFMAGKHLVAKRPLGTTKIYALLSRKPLSIKEYLSKKENDLSLTNYLRKGVMVVAKREKEGTKHKSVIEKEADILSVGRVVFEVIK</sequence>
<protein>
    <submittedName>
        <fullName evidence="2">Peptidase C14 caspase catalytic subunit p20</fullName>
    </submittedName>
</protein>
<dbReference type="EMBL" id="FPHE01000056">
    <property type="protein sequence ID" value="SFV54868.1"/>
    <property type="molecule type" value="Genomic_DNA"/>
</dbReference>
<dbReference type="PANTHER" id="PTHR48104:SF30">
    <property type="entry name" value="METACASPASE-1"/>
    <property type="match status" value="1"/>
</dbReference>
<accession>A0A1W1BMT6</accession>
<dbReference type="InterPro" id="IPR050452">
    <property type="entry name" value="Metacaspase"/>
</dbReference>
<evidence type="ECO:0000259" key="1">
    <source>
        <dbReference type="Pfam" id="PF00656"/>
    </source>
</evidence>